<accession>A0A852YZU6</accession>
<evidence type="ECO:0000256" key="6">
    <source>
        <dbReference type="ARBA" id="ARBA00022679"/>
    </source>
</evidence>
<keyword evidence="7 9" id="KW-0012">Acyltransferase</keyword>
<evidence type="ECO:0000256" key="8">
    <source>
        <dbReference type="ARBA" id="ARBA00048924"/>
    </source>
</evidence>
<dbReference type="GO" id="GO:0019491">
    <property type="term" value="P:ectoine biosynthetic process"/>
    <property type="evidence" value="ECO:0007669"/>
    <property type="project" value="UniProtKB-UniPathway"/>
</dbReference>
<evidence type="ECO:0000256" key="1">
    <source>
        <dbReference type="ARBA" id="ARBA00003741"/>
    </source>
</evidence>
<proteinExistence type="inferred from homology"/>
<keyword evidence="12" id="KW-1185">Reference proteome</keyword>
<dbReference type="Proteomes" id="UP000548304">
    <property type="component" value="Unassembled WGS sequence"/>
</dbReference>
<comment type="catalytic activity">
    <reaction evidence="8 9">
        <text>L-2,4-diaminobutanoate + acetyl-CoA = (2S)-4-acetamido-2-aminobutanoate + CoA + H(+)</text>
        <dbReference type="Rhea" id="RHEA:16901"/>
        <dbReference type="ChEBI" id="CHEBI:15378"/>
        <dbReference type="ChEBI" id="CHEBI:57287"/>
        <dbReference type="ChEBI" id="CHEBI:57288"/>
        <dbReference type="ChEBI" id="CHEBI:58761"/>
        <dbReference type="ChEBI" id="CHEBI:58929"/>
        <dbReference type="EC" id="2.3.1.178"/>
    </reaction>
</comment>
<evidence type="ECO:0000256" key="3">
    <source>
        <dbReference type="ARBA" id="ARBA00010712"/>
    </source>
</evidence>
<evidence type="ECO:0000256" key="4">
    <source>
        <dbReference type="ARBA" id="ARBA00012355"/>
    </source>
</evidence>
<dbReference type="InterPro" id="IPR000182">
    <property type="entry name" value="GNAT_dom"/>
</dbReference>
<organism evidence="11 12">
    <name type="scientific">Actinopolyspora biskrensis</name>
    <dbReference type="NCBI Taxonomy" id="1470178"/>
    <lineage>
        <taxon>Bacteria</taxon>
        <taxon>Bacillati</taxon>
        <taxon>Actinomycetota</taxon>
        <taxon>Actinomycetes</taxon>
        <taxon>Actinopolysporales</taxon>
        <taxon>Actinopolysporaceae</taxon>
        <taxon>Actinopolyspora</taxon>
    </lineage>
</organism>
<protein>
    <recommendedName>
        <fullName evidence="5 9">L-2,4-diaminobutyric acid acetyltransferase</fullName>
        <shortName evidence="9">DABA acetyltransferase</shortName>
        <ecNumber evidence="4 9">2.3.1.178</ecNumber>
    </recommendedName>
</protein>
<dbReference type="GO" id="GO:0033816">
    <property type="term" value="F:diaminobutyrate acetyltransferase activity"/>
    <property type="evidence" value="ECO:0007669"/>
    <property type="project" value="UniProtKB-EC"/>
</dbReference>
<dbReference type="Pfam" id="PF00583">
    <property type="entry name" value="Acetyltransf_1"/>
    <property type="match status" value="1"/>
</dbReference>
<dbReference type="CDD" id="cd04301">
    <property type="entry name" value="NAT_SF"/>
    <property type="match status" value="1"/>
</dbReference>
<dbReference type="NCBIfam" id="TIGR02406">
    <property type="entry name" value="ectoine_EctA"/>
    <property type="match status" value="1"/>
</dbReference>
<comment type="pathway">
    <text evidence="2 9">Amine and polyamine biosynthesis; ectoine biosynthesis; L-ectoine from L-aspartate 4-semialdehyde: step 2/3.</text>
</comment>
<comment type="similarity">
    <text evidence="3 9">Belongs to the acetyltransferase family. EctA subfamily.</text>
</comment>
<evidence type="ECO:0000256" key="2">
    <source>
        <dbReference type="ARBA" id="ARBA00004978"/>
    </source>
</evidence>
<dbReference type="Gene3D" id="3.40.630.30">
    <property type="match status" value="1"/>
</dbReference>
<keyword evidence="6 9" id="KW-0808">Transferase</keyword>
<dbReference type="InterPro" id="IPR012772">
    <property type="entry name" value="Ectoine_EctA"/>
</dbReference>
<evidence type="ECO:0000256" key="9">
    <source>
        <dbReference type="RuleBase" id="RU365045"/>
    </source>
</evidence>
<dbReference type="RefSeq" id="WP_179535513.1">
    <property type="nucleotide sequence ID" value="NZ_JACBYW010000004.1"/>
</dbReference>
<dbReference type="EC" id="2.3.1.178" evidence="4 9"/>
<dbReference type="AlphaFoldDB" id="A0A852YZU6"/>
<evidence type="ECO:0000313" key="12">
    <source>
        <dbReference type="Proteomes" id="UP000548304"/>
    </source>
</evidence>
<dbReference type="PROSITE" id="PS51186">
    <property type="entry name" value="GNAT"/>
    <property type="match status" value="1"/>
</dbReference>
<name>A0A852YZU6_9ACTN</name>
<dbReference type="EMBL" id="JACBYW010000004">
    <property type="protein sequence ID" value="NYH79059.1"/>
    <property type="molecule type" value="Genomic_DNA"/>
</dbReference>
<evidence type="ECO:0000256" key="7">
    <source>
        <dbReference type="ARBA" id="ARBA00023315"/>
    </source>
</evidence>
<gene>
    <name evidence="9" type="primary">ectA</name>
    <name evidence="11" type="ORF">FHR84_002393</name>
</gene>
<sequence>MTGEKPSHGSDELDGTSGAAGRVEIDAPAVSDGQEMYRIARDSGVLDVNSSYVYLLWCRDFAATSLVARSDGRVAGFVTGYVRPDAPDTVVVWQIGVDAVQRGRRIAARLLERLLNEVLPRGVRYLETTITADNTASINLFSALARDRGARITTGELFTARMFPDAHEGEDLYRIGPLGTAGASSGESRRFSFAASAPASR</sequence>
<dbReference type="SUPFAM" id="SSF55729">
    <property type="entry name" value="Acyl-CoA N-acyltransferases (Nat)"/>
    <property type="match status" value="1"/>
</dbReference>
<reference evidence="11 12" key="1">
    <citation type="submission" date="2020-07" db="EMBL/GenBank/DDBJ databases">
        <title>Genomic Encyclopedia of Type Strains, Phase III (KMG-III): the genomes of soil and plant-associated and newly described type strains.</title>
        <authorList>
            <person name="Whitman W."/>
        </authorList>
    </citation>
    <scope>NUCLEOTIDE SEQUENCE [LARGE SCALE GENOMIC DNA]</scope>
    <source>
        <strain evidence="11 12">CECT 8576</strain>
    </source>
</reference>
<comment type="function">
    <text evidence="1 9">Catalyzes the acetylation of L-2,4-diaminobutyrate (DABA) to gamma-N-acetyl-alpha,gamma-diaminobutyric acid (ADABA) with acetyl coenzyme A.</text>
</comment>
<evidence type="ECO:0000259" key="10">
    <source>
        <dbReference type="PROSITE" id="PS51186"/>
    </source>
</evidence>
<evidence type="ECO:0000313" key="11">
    <source>
        <dbReference type="EMBL" id="NYH79059.1"/>
    </source>
</evidence>
<evidence type="ECO:0000256" key="5">
    <source>
        <dbReference type="ARBA" id="ARBA00017935"/>
    </source>
</evidence>
<feature type="domain" description="N-acetyltransferase" evidence="10">
    <location>
        <begin position="23"/>
        <end position="170"/>
    </location>
</feature>
<dbReference type="InterPro" id="IPR016181">
    <property type="entry name" value="Acyl_CoA_acyltransferase"/>
</dbReference>
<comment type="caution">
    <text evidence="11">The sequence shown here is derived from an EMBL/GenBank/DDBJ whole genome shotgun (WGS) entry which is preliminary data.</text>
</comment>
<dbReference type="UniPathway" id="UPA00067">
    <property type="reaction ID" value="UER00122"/>
</dbReference>